<reference evidence="2 3" key="1">
    <citation type="submission" date="2022-05" db="EMBL/GenBank/DDBJ databases">
        <title>A multi-omics perspective on studying reproductive biology in Daphnia sinensis.</title>
        <authorList>
            <person name="Jia J."/>
        </authorList>
    </citation>
    <scope>NUCLEOTIDE SEQUENCE [LARGE SCALE GENOMIC DNA]</scope>
    <source>
        <strain evidence="2 3">WSL</strain>
    </source>
</reference>
<evidence type="ECO:0000313" key="2">
    <source>
        <dbReference type="EMBL" id="KAI9552137.1"/>
    </source>
</evidence>
<protein>
    <submittedName>
        <fullName evidence="2">Uncharacterized protein</fullName>
    </submittedName>
</protein>
<feature type="region of interest" description="Disordered" evidence="1">
    <location>
        <begin position="119"/>
        <end position="151"/>
    </location>
</feature>
<dbReference type="AlphaFoldDB" id="A0AAD5PMJ9"/>
<evidence type="ECO:0000256" key="1">
    <source>
        <dbReference type="SAM" id="MobiDB-lite"/>
    </source>
</evidence>
<sequence length="401" mass="42241">MELTTTLSGPQVSASQVPSSVIMASDAVKLKRGPPTPARRFIVPFEPNSAVLHVSQPTITSDVTVEGGFSTMISDNFPGEVEVGVCQPVFISGNNQQASDTDISITTSTGSDTLVINCPAQSSGQQDAHNRKASSLGDLTRIPTSGSEEGSLERTVSLDFKPVSTLAGSSSRAIYNLAVQDLSRVGEDSDEDYNLNRKRPVSEQGSIDSEVTVITADDADRLLSTAGVSGGNRTYLTVNTDNDCDNVSHRPLSGDMAEALWFGSTSIQTVESVQTTMSYNPMDESLSTDVTLTTSLGTSPSEASSSSEGSPFSPASPEPSGESTPSLIEHSSQIENGRTPQYHPEMTELAPGELGYSDAHTITLEMSSFSDDSQPQPLTDLNPSAVADLAIVVSSHRDPSI</sequence>
<gene>
    <name evidence="2" type="ORF">GHT06_022474</name>
</gene>
<comment type="caution">
    <text evidence="2">The sequence shown here is derived from an EMBL/GenBank/DDBJ whole genome shotgun (WGS) entry which is preliminary data.</text>
</comment>
<feature type="region of interest" description="Disordered" evidence="1">
    <location>
        <begin position="292"/>
        <end position="345"/>
    </location>
</feature>
<dbReference type="Proteomes" id="UP000820818">
    <property type="component" value="Linkage Group LG10"/>
</dbReference>
<feature type="compositionally biased region" description="Low complexity" evidence="1">
    <location>
        <begin position="292"/>
        <end position="327"/>
    </location>
</feature>
<accession>A0AAD5PMJ9</accession>
<feature type="compositionally biased region" description="Polar residues" evidence="1">
    <location>
        <begin position="329"/>
        <end position="339"/>
    </location>
</feature>
<organism evidence="2 3">
    <name type="scientific">Daphnia sinensis</name>
    <dbReference type="NCBI Taxonomy" id="1820382"/>
    <lineage>
        <taxon>Eukaryota</taxon>
        <taxon>Metazoa</taxon>
        <taxon>Ecdysozoa</taxon>
        <taxon>Arthropoda</taxon>
        <taxon>Crustacea</taxon>
        <taxon>Branchiopoda</taxon>
        <taxon>Diplostraca</taxon>
        <taxon>Cladocera</taxon>
        <taxon>Anomopoda</taxon>
        <taxon>Daphniidae</taxon>
        <taxon>Daphnia</taxon>
        <taxon>Daphnia similis group</taxon>
    </lineage>
</organism>
<proteinExistence type="predicted"/>
<dbReference type="EMBL" id="WJBH02000010">
    <property type="protein sequence ID" value="KAI9552137.1"/>
    <property type="molecule type" value="Genomic_DNA"/>
</dbReference>
<name>A0AAD5PMJ9_9CRUS</name>
<evidence type="ECO:0000313" key="3">
    <source>
        <dbReference type="Proteomes" id="UP000820818"/>
    </source>
</evidence>
<keyword evidence="3" id="KW-1185">Reference proteome</keyword>